<dbReference type="Gene3D" id="1.20.1050.10">
    <property type="match status" value="1"/>
</dbReference>
<accession>A0AAD2CIC2</accession>
<comment type="caution">
    <text evidence="3">The sequence shown here is derived from an EMBL/GenBank/DDBJ whole genome shotgun (WGS) entry which is preliminary data.</text>
</comment>
<dbReference type="InterPro" id="IPR004045">
    <property type="entry name" value="Glutathione_S-Trfase_N"/>
</dbReference>
<dbReference type="AlphaFoldDB" id="A0AAD2CIC2"/>
<dbReference type="EMBL" id="CAKOGP040000080">
    <property type="protein sequence ID" value="CAJ1929388.1"/>
    <property type="molecule type" value="Genomic_DNA"/>
</dbReference>
<protein>
    <recommendedName>
        <fullName evidence="2">GST C-terminal domain-containing protein</fullName>
    </recommendedName>
</protein>
<dbReference type="InterPro" id="IPR036249">
    <property type="entry name" value="Thioredoxin-like_sf"/>
</dbReference>
<gene>
    <name evidence="3" type="ORF">CYCCA115_LOCUS1671</name>
</gene>
<evidence type="ECO:0000256" key="1">
    <source>
        <dbReference type="SAM" id="MobiDB-lite"/>
    </source>
</evidence>
<dbReference type="Gene3D" id="3.40.30.10">
    <property type="entry name" value="Glutaredoxin"/>
    <property type="match status" value="1"/>
</dbReference>
<feature type="compositionally biased region" description="Basic and acidic residues" evidence="1">
    <location>
        <begin position="12"/>
        <end position="27"/>
    </location>
</feature>
<feature type="region of interest" description="Disordered" evidence="1">
    <location>
        <begin position="1"/>
        <end position="124"/>
    </location>
</feature>
<proteinExistence type="predicted"/>
<dbReference type="GO" id="GO:0005737">
    <property type="term" value="C:cytoplasm"/>
    <property type="evidence" value="ECO:0007669"/>
    <property type="project" value="TreeGrafter"/>
</dbReference>
<evidence type="ECO:0000259" key="2">
    <source>
        <dbReference type="PROSITE" id="PS50405"/>
    </source>
</evidence>
<feature type="region of interest" description="Disordered" evidence="1">
    <location>
        <begin position="483"/>
        <end position="514"/>
    </location>
</feature>
<reference evidence="3" key="1">
    <citation type="submission" date="2023-08" db="EMBL/GenBank/DDBJ databases">
        <authorList>
            <person name="Audoor S."/>
            <person name="Bilcke G."/>
        </authorList>
    </citation>
    <scope>NUCLEOTIDE SEQUENCE</scope>
</reference>
<dbReference type="InterPro" id="IPR010987">
    <property type="entry name" value="Glutathione-S-Trfase_C-like"/>
</dbReference>
<name>A0AAD2CIC2_9STRA</name>
<evidence type="ECO:0000313" key="4">
    <source>
        <dbReference type="Proteomes" id="UP001295423"/>
    </source>
</evidence>
<dbReference type="SUPFAM" id="SSF52833">
    <property type="entry name" value="Thioredoxin-like"/>
    <property type="match status" value="1"/>
</dbReference>
<sequence length="757" mass="85231">MNSSSQQPPSKNGDENNQKTDESKVVSETEDCLPFSGMADDDDEVSHDGDDQDRSIPASVETNQFERKISALAADGNDSLNNEDNPQQEPLAADTNHSTENGTATTTDEAKSTDDMPTIPDDHQTGSFRFYSDEGIEAPDAGAQLRIADHGEEEKVSEDNRGILLPRHLALRSQYIASNSQADTRSTETGSITASVVNEPHPGLNKNNRVSSRLILAQETDMIPVNHSRGSEVSFKVKAFESMKQHLKSLVQAAEIHVQSTLELQQAHRTFFSCLADMADDTPLKGVVGTAANHGQETTVLNPQQVAVEEDFTTVQNEKYIREILRHAEDWLEACMVQVDQKQKEYQELERRYFHCNTKTARLRKRARNADSWNLEFVSQQIHPHLEKSEAELATLIQEHKDKANEVCFLLDEFTAHGWKDLYPLVESSMEWEVDRFQHDEDTNGQVLPVALETMQATFRMLQQEEMNKPRSVHGIAHLPQLRETEQEQDGGVEETKSETREAPQLQIDPSKPTLFLDDADPFTARVWITLLEKEADPLHPTGFHVIPVCNINAGDPGLQLLNSINQKTSPVLVHNGNIFADSIRVSEYIDKAIRHPLYHSIPSLLPSRPIDTFNMKTFLKRHARISDVFYNLMDSDDDDARPQLAQELFDLLGMIDRDLQKFPGPYLCGSQFTLADVSIFPFVEHINIILASFGGTSIPESLSFLLEWYEVVSRRPSVQMVTADPLNTVGTNDQGKTRVEYLIEYHQQRCDYVADA</sequence>
<feature type="domain" description="GST C-terminal" evidence="2">
    <location>
        <begin position="588"/>
        <end position="740"/>
    </location>
</feature>
<dbReference type="PROSITE" id="PS50405">
    <property type="entry name" value="GST_CTER"/>
    <property type="match status" value="1"/>
</dbReference>
<dbReference type="Pfam" id="PF13417">
    <property type="entry name" value="GST_N_3"/>
    <property type="match status" value="1"/>
</dbReference>
<dbReference type="Pfam" id="PF13410">
    <property type="entry name" value="GST_C_2"/>
    <property type="match status" value="1"/>
</dbReference>
<dbReference type="InterPro" id="IPR036282">
    <property type="entry name" value="Glutathione-S-Trfase_C_sf"/>
</dbReference>
<feature type="compositionally biased region" description="Polar residues" evidence="1">
    <location>
        <begin position="95"/>
        <end position="107"/>
    </location>
</feature>
<dbReference type="PANTHER" id="PTHR43968:SF6">
    <property type="entry name" value="GLUTATHIONE S-TRANSFERASE OMEGA"/>
    <property type="match status" value="1"/>
</dbReference>
<keyword evidence="4" id="KW-1185">Reference proteome</keyword>
<feature type="compositionally biased region" description="Basic and acidic residues" evidence="1">
    <location>
        <begin position="108"/>
        <end position="124"/>
    </location>
</feature>
<dbReference type="SUPFAM" id="SSF47616">
    <property type="entry name" value="GST C-terminal domain-like"/>
    <property type="match status" value="1"/>
</dbReference>
<dbReference type="Proteomes" id="UP001295423">
    <property type="component" value="Unassembled WGS sequence"/>
</dbReference>
<feature type="compositionally biased region" description="Polar residues" evidence="1">
    <location>
        <begin position="1"/>
        <end position="10"/>
    </location>
</feature>
<dbReference type="PANTHER" id="PTHR43968">
    <property type="match status" value="1"/>
</dbReference>
<organism evidence="3 4">
    <name type="scientific">Cylindrotheca closterium</name>
    <dbReference type="NCBI Taxonomy" id="2856"/>
    <lineage>
        <taxon>Eukaryota</taxon>
        <taxon>Sar</taxon>
        <taxon>Stramenopiles</taxon>
        <taxon>Ochrophyta</taxon>
        <taxon>Bacillariophyta</taxon>
        <taxon>Bacillariophyceae</taxon>
        <taxon>Bacillariophycidae</taxon>
        <taxon>Bacillariales</taxon>
        <taxon>Bacillariaceae</taxon>
        <taxon>Cylindrotheca</taxon>
    </lineage>
</organism>
<dbReference type="InterPro" id="IPR050983">
    <property type="entry name" value="GST_Omega/HSP26"/>
</dbReference>
<dbReference type="CDD" id="cd00570">
    <property type="entry name" value="GST_N_family"/>
    <property type="match status" value="1"/>
</dbReference>
<evidence type="ECO:0000313" key="3">
    <source>
        <dbReference type="EMBL" id="CAJ1929388.1"/>
    </source>
</evidence>
<feature type="compositionally biased region" description="Polar residues" evidence="1">
    <location>
        <begin position="78"/>
        <end position="88"/>
    </location>
</feature>